<feature type="coiled-coil region" evidence="1">
    <location>
        <begin position="177"/>
        <end position="204"/>
    </location>
</feature>
<sequence>MNYFIAVKTSINFKAVKTDSEAHNFRRKTFDYIKKDLTEKNEYWVENKISDRFRSIEAYCKDKSGRKLQKNALPIREAVVVIKENTTMQDLHKLSKRLEEELRIRIFQIAIHRDEGHYDKDSKEWKPNYHAHLIADWQDLETGKTLKHQSFHYSKMQDITAECLKMDRGISGSRGRLEAIEFKIQKKEEELLLLNSRITEMRAELNSKKFKDLIVKENDFLGFSKIKTDKTIENYERVFKSYNTELLKNKEILQSKTKIITELKQNNIELTKEVSLLKNKLSFILSSITAYTNEKEIYFNSVKDTIIKAIQFEKFKQPKLFDTSKEKIIAILDSICKKVSEKNNIPFSSLEEIFKNPDSSLEIFSLLNFDNHGIQYNTEHIPLQQKRKKIKRSQ</sequence>
<geneLocation type="plasmid" evidence="2">
    <name>unnamed1</name>
</geneLocation>
<dbReference type="EMBL" id="VTRU01000001">
    <property type="protein sequence ID" value="TZG00035.1"/>
    <property type="molecule type" value="Genomic_DNA"/>
</dbReference>
<evidence type="ECO:0008006" key="4">
    <source>
        <dbReference type="Google" id="ProtNLM"/>
    </source>
</evidence>
<dbReference type="OrthoDB" id="1222728at2"/>
<comment type="caution">
    <text evidence="2">The sequence shown here is derived from an EMBL/GenBank/DDBJ whole genome shotgun (WGS) entry which is preliminary data.</text>
</comment>
<reference evidence="2 3" key="1">
    <citation type="submission" date="2019-08" db="EMBL/GenBank/DDBJ databases">
        <title>Draft genome sequence of Chryseobacterium sp. Gsoil 183.</title>
        <authorList>
            <person name="Im W.-T."/>
        </authorList>
    </citation>
    <scope>NUCLEOTIDE SEQUENCE [LARGE SCALE GENOMIC DNA]</scope>
    <source>
        <strain evidence="2 3">Gsoil 183</strain>
        <plasmid evidence="2">unnamed1</plasmid>
    </source>
</reference>
<name>A0A5D9A1L4_9FLAO</name>
<evidence type="ECO:0000313" key="2">
    <source>
        <dbReference type="EMBL" id="TZG00035.1"/>
    </source>
</evidence>
<dbReference type="Proteomes" id="UP000323884">
    <property type="component" value="Unassembled WGS sequence"/>
</dbReference>
<keyword evidence="2" id="KW-0614">Plasmid</keyword>
<evidence type="ECO:0000313" key="3">
    <source>
        <dbReference type="Proteomes" id="UP000323884"/>
    </source>
</evidence>
<evidence type="ECO:0000256" key="1">
    <source>
        <dbReference type="SAM" id="Coils"/>
    </source>
</evidence>
<keyword evidence="1" id="KW-0175">Coiled coil</keyword>
<dbReference type="RefSeq" id="WP_149387075.1">
    <property type="nucleotide sequence ID" value="NZ_VTRU01000001.1"/>
</dbReference>
<organism evidence="2 3">
    <name type="scientific">Chryseobacterium panacisoli</name>
    <dbReference type="NCBI Taxonomy" id="1807141"/>
    <lineage>
        <taxon>Bacteria</taxon>
        <taxon>Pseudomonadati</taxon>
        <taxon>Bacteroidota</taxon>
        <taxon>Flavobacteriia</taxon>
        <taxon>Flavobacteriales</taxon>
        <taxon>Weeksellaceae</taxon>
        <taxon>Chryseobacterium group</taxon>
        <taxon>Chryseobacterium</taxon>
    </lineage>
</organism>
<feature type="coiled-coil region" evidence="1">
    <location>
        <begin position="253"/>
        <end position="280"/>
    </location>
</feature>
<accession>A0A5D9A1L4</accession>
<proteinExistence type="predicted"/>
<dbReference type="AlphaFoldDB" id="A0A5D9A1L4"/>
<gene>
    <name evidence="2" type="ORF">FW781_08955</name>
</gene>
<protein>
    <recommendedName>
        <fullName evidence="4">Mobilization protein</fullName>
    </recommendedName>
</protein>
<keyword evidence="3" id="KW-1185">Reference proteome</keyword>